<evidence type="ECO:0000256" key="2">
    <source>
        <dbReference type="ARBA" id="ARBA00023125"/>
    </source>
</evidence>
<keyword evidence="1" id="KW-0805">Transcription regulation</keyword>
<dbReference type="OrthoDB" id="194599at2"/>
<evidence type="ECO:0000259" key="4">
    <source>
        <dbReference type="PROSITE" id="PS50987"/>
    </source>
</evidence>
<dbReference type="InterPro" id="IPR001845">
    <property type="entry name" value="HTH_ArsR_DNA-bd_dom"/>
</dbReference>
<keyword evidence="2" id="KW-0238">DNA-binding</keyword>
<dbReference type="PANTHER" id="PTHR33154">
    <property type="entry name" value="TRANSCRIPTIONAL REGULATOR, ARSR FAMILY"/>
    <property type="match status" value="1"/>
</dbReference>
<dbReference type="InterPro" id="IPR011991">
    <property type="entry name" value="ArsR-like_HTH"/>
</dbReference>
<name>A0A6I4SVR1_9SPHN</name>
<dbReference type="InterPro" id="IPR036388">
    <property type="entry name" value="WH-like_DNA-bd_sf"/>
</dbReference>
<evidence type="ECO:0000313" key="6">
    <source>
        <dbReference type="Proteomes" id="UP000433652"/>
    </source>
</evidence>
<evidence type="ECO:0000256" key="3">
    <source>
        <dbReference type="ARBA" id="ARBA00023163"/>
    </source>
</evidence>
<dbReference type="Gene3D" id="1.10.10.10">
    <property type="entry name" value="Winged helix-like DNA-binding domain superfamily/Winged helix DNA-binding domain"/>
    <property type="match status" value="1"/>
</dbReference>
<dbReference type="SUPFAM" id="SSF46785">
    <property type="entry name" value="Winged helix' DNA-binding domain"/>
    <property type="match status" value="1"/>
</dbReference>
<proteinExistence type="predicted"/>
<dbReference type="InterPro" id="IPR036390">
    <property type="entry name" value="WH_DNA-bd_sf"/>
</dbReference>
<dbReference type="PANTHER" id="PTHR33154:SF28">
    <property type="entry name" value="HTH-TYPE TRANSCRIPTIONAL REGULATOR YGAV-RELATED"/>
    <property type="match status" value="1"/>
</dbReference>
<evidence type="ECO:0000313" key="5">
    <source>
        <dbReference type="EMBL" id="MXO59973.1"/>
    </source>
</evidence>
<evidence type="ECO:0000256" key="1">
    <source>
        <dbReference type="ARBA" id="ARBA00023015"/>
    </source>
</evidence>
<accession>A0A6I4SVR1</accession>
<dbReference type="PRINTS" id="PR00778">
    <property type="entry name" value="HTHARSR"/>
</dbReference>
<protein>
    <submittedName>
        <fullName evidence="5">Metalloregulator ArsR/SmtB family transcription factor</fullName>
    </submittedName>
</protein>
<dbReference type="Proteomes" id="UP000433652">
    <property type="component" value="Unassembled WGS sequence"/>
</dbReference>
<gene>
    <name evidence="5" type="ORF">GRI89_10520</name>
</gene>
<keyword evidence="6" id="KW-1185">Reference proteome</keyword>
<dbReference type="RefSeq" id="WP_159794925.1">
    <property type="nucleotide sequence ID" value="NZ_WTYM01000042.1"/>
</dbReference>
<keyword evidence="3" id="KW-0804">Transcription</keyword>
<dbReference type="EMBL" id="WTYM01000042">
    <property type="protein sequence ID" value="MXO59973.1"/>
    <property type="molecule type" value="Genomic_DNA"/>
</dbReference>
<dbReference type="GO" id="GO:0003700">
    <property type="term" value="F:DNA-binding transcription factor activity"/>
    <property type="evidence" value="ECO:0007669"/>
    <property type="project" value="InterPro"/>
</dbReference>
<reference evidence="5 6" key="1">
    <citation type="submission" date="2019-12" db="EMBL/GenBank/DDBJ databases">
        <title>Genomic-based taxomic classification of the family Erythrobacteraceae.</title>
        <authorList>
            <person name="Xu L."/>
        </authorList>
    </citation>
    <scope>NUCLEOTIDE SEQUENCE [LARGE SCALE GENOMIC DNA]</scope>
    <source>
        <strain evidence="5 6">MCCC 1K01500</strain>
    </source>
</reference>
<dbReference type="InterPro" id="IPR051081">
    <property type="entry name" value="HTH_MetalResp_TranReg"/>
</dbReference>
<dbReference type="CDD" id="cd00090">
    <property type="entry name" value="HTH_ARSR"/>
    <property type="match status" value="1"/>
</dbReference>
<dbReference type="Pfam" id="PF01022">
    <property type="entry name" value="HTH_5"/>
    <property type="match status" value="1"/>
</dbReference>
<dbReference type="PROSITE" id="PS50987">
    <property type="entry name" value="HTH_ARSR_2"/>
    <property type="match status" value="1"/>
</dbReference>
<dbReference type="GO" id="GO:0003677">
    <property type="term" value="F:DNA binding"/>
    <property type="evidence" value="ECO:0007669"/>
    <property type="project" value="UniProtKB-KW"/>
</dbReference>
<dbReference type="AlphaFoldDB" id="A0A6I4SVR1"/>
<organism evidence="5 6">
    <name type="scientific">Croceibacterium salegens</name>
    <dbReference type="NCBI Taxonomy" id="1737568"/>
    <lineage>
        <taxon>Bacteria</taxon>
        <taxon>Pseudomonadati</taxon>
        <taxon>Pseudomonadota</taxon>
        <taxon>Alphaproteobacteria</taxon>
        <taxon>Sphingomonadales</taxon>
        <taxon>Erythrobacteraceae</taxon>
        <taxon>Croceibacterium</taxon>
    </lineage>
</organism>
<dbReference type="NCBIfam" id="NF033788">
    <property type="entry name" value="HTH_metalloreg"/>
    <property type="match status" value="1"/>
</dbReference>
<feature type="domain" description="HTH arsR-type" evidence="4">
    <location>
        <begin position="23"/>
        <end position="117"/>
    </location>
</feature>
<comment type="caution">
    <text evidence="5">The sequence shown here is derived from an EMBL/GenBank/DDBJ whole genome shotgun (WGS) entry which is preliminary data.</text>
</comment>
<sequence>MNSNVSPVELDTLEAVSESEIEVLRESAHRASTLLKQLANEQRLLIMCKLMEGECSVSYLAEHIGLAQSATSQHLAKLRETGLLATRRDAQSIYYRIGDENAVRVLKTLCEIFAPPGH</sequence>
<dbReference type="SMART" id="SM00418">
    <property type="entry name" value="HTH_ARSR"/>
    <property type="match status" value="1"/>
</dbReference>